<evidence type="ECO:0000256" key="9">
    <source>
        <dbReference type="SAM" id="MobiDB-lite"/>
    </source>
</evidence>
<dbReference type="AlphaFoldDB" id="A0A9P8I597"/>
<feature type="compositionally biased region" description="Polar residues" evidence="9">
    <location>
        <begin position="590"/>
        <end position="604"/>
    </location>
</feature>
<keyword evidence="6 8" id="KW-0326">Glycosidase</keyword>
<keyword evidence="12" id="KW-1185">Reference proteome</keyword>
<comment type="catalytic activity">
    <reaction evidence="7 8">
        <text>2'-deoxyribonucleotide-(2'-deoxyribose 5'-phosphate)-2'-deoxyribonucleotide-DNA = a 3'-end 2'-deoxyribonucleotide-(2,3-dehydro-2,3-deoxyribose 5'-phosphate)-DNA + a 5'-end 5'-phospho-2'-deoxyribonucleoside-DNA + H(+)</text>
        <dbReference type="Rhea" id="RHEA:66592"/>
        <dbReference type="Rhea" id="RHEA-COMP:13180"/>
        <dbReference type="Rhea" id="RHEA-COMP:16897"/>
        <dbReference type="Rhea" id="RHEA-COMP:17067"/>
        <dbReference type="ChEBI" id="CHEBI:15378"/>
        <dbReference type="ChEBI" id="CHEBI:136412"/>
        <dbReference type="ChEBI" id="CHEBI:157695"/>
        <dbReference type="ChEBI" id="CHEBI:167181"/>
        <dbReference type="EC" id="4.2.99.18"/>
    </reaction>
</comment>
<dbReference type="PANTHER" id="PTHR43286:SF1">
    <property type="entry name" value="ENDONUCLEASE III-LIKE PROTEIN 1"/>
    <property type="match status" value="1"/>
</dbReference>
<dbReference type="GO" id="GO:0000703">
    <property type="term" value="F:oxidized pyrimidine nucleobase lesion DNA N-glycosylase activity"/>
    <property type="evidence" value="ECO:0007669"/>
    <property type="project" value="UniProtKB-UniRule"/>
</dbReference>
<feature type="compositionally biased region" description="Basic and acidic residues" evidence="9">
    <location>
        <begin position="917"/>
        <end position="936"/>
    </location>
</feature>
<sequence>MSRIGKDLSNGPRAPISHTQDNADIAMLRRASPPDRVPHVCIVGAGMAGLRCAEVLIKNGIKVTILEGRDRIGGRIHQSSKIGHSIDLGPNWIHGTENNPIMNLATKTKTEIHSWGVTSNVFDESGSLMDEKRATFFSDLMWTVIDDAFKHSNNEAATIPSSESLYDFFVARANELFPIPLVETGRGATADKQRENQALLLKMAQSWGAFIGDPVDRQSLKFFWMEECCDGGKRNEFPSQIQHKPLIADDRKQKTFSLPPILDCVAKLPLLAADVQLSKRVTDIESQNNSNGERVVVTTEDGETQIFDEIVMTTPLGWLKRNKEAFTPPISPRLTKAIDSISYGHLEKVYVTFPRAFWEGSNPSPFPNDGYSGFTHWISPTYATDTNPQAWSQECVNLAAFSAPHAHPTLLFYLYGDCSIYITSLVHNMTPPSRHTTLKTFFLPYLSRLPHFSPTDPDCQPLTFLSTEWQKDDLAGYGSYCNFQVGLTEADADIEAMRHGMPERRVWLAGEHTAPFVALGTVTGAYWAGEGVAQRIIETYGGKRRDEQTWGGVKATVDKTATATSNSFEPATAEVPSAEETKNVRRKTSKATSLPATTLIQQDHLSIKEEPNESDDDSSSLSSAPPSPTLQPIIPSKKRKRTTPSLKTTPDTTPPTIEPPSQWRELYECVKEIRAEIEAPVDTMGCDRLAEKWRSPKDQRFQTLISLMLSPQTRDAATASAMRTLQTTPLLQPLGLTLPSLLTLPLPALTNLIRPVGFHTTKAKNILQTCHLLQAHHSSDIPRTIPALLSLPGVGPKIAHLCLTAAWGVTEGIGVDVHVHRISNLWGWVGPQGTKGPEETRKVLEKWLPRELWGEVNGVMVGFGQTICLPRGRRCGVCRLGSRGLCPSADVEAELGMKSHGKLNNVKVNTSKSRKLPKTDGKDPKLEDQSDNEKPTVPDIEDLLCPVTATTNTTGTRRLRSRVP</sequence>
<dbReference type="InterPro" id="IPR004036">
    <property type="entry name" value="Endonuclease-III-like_CS2"/>
</dbReference>
<keyword evidence="2 8" id="KW-0227">DNA damage</keyword>
<evidence type="ECO:0000256" key="6">
    <source>
        <dbReference type="ARBA" id="ARBA00023295"/>
    </source>
</evidence>
<dbReference type="Proteomes" id="UP000698800">
    <property type="component" value="Unassembled WGS sequence"/>
</dbReference>
<dbReference type="PRINTS" id="PR00419">
    <property type="entry name" value="ADXRDTASE"/>
</dbReference>
<accession>A0A9P8I597</accession>
<protein>
    <recommendedName>
        <fullName evidence="8">Endonuclease III homolog</fullName>
        <ecNumber evidence="8">3.2.2.-</ecNumber>
        <ecNumber evidence="8">4.2.99.18</ecNumber>
    </recommendedName>
    <alternativeName>
        <fullName evidence="8">Bifunctional DNA N-glycosylase/DNA-(apurinic or apyrimidinic site) lyase</fullName>
        <shortName evidence="8">DNA glycosylase/AP lyase</shortName>
    </alternativeName>
</protein>
<feature type="region of interest" description="Disordered" evidence="9">
    <location>
        <begin position="1"/>
        <end position="21"/>
    </location>
</feature>
<dbReference type="FunFam" id="1.10.340.30:FF:000001">
    <property type="entry name" value="Endonuclease III"/>
    <property type="match status" value="1"/>
</dbReference>
<dbReference type="InterPro" id="IPR003265">
    <property type="entry name" value="HhH-GPD_domain"/>
</dbReference>
<evidence type="ECO:0000256" key="2">
    <source>
        <dbReference type="ARBA" id="ARBA00022763"/>
    </source>
</evidence>
<comment type="function">
    <text evidence="8">Bifunctional DNA N-glycosylase with associated apurinic/apyrimidinic (AP) lyase function that catalyzes the first step in base excision repair (BER), the primary repair pathway for the repair of oxidative DNA damage. The DNA N-glycosylase activity releases the damaged DNA base from DNA by cleaving the N-glycosidic bond, leaving an AP site. The AP lyase activity cleaves the phosphodiester bond 3' to the AP site by a beta-elimination. Primarily recognizes and repairs oxidative base damage of pyrimidines.</text>
</comment>
<dbReference type="SUPFAM" id="SSF48150">
    <property type="entry name" value="DNA-glycosylase"/>
    <property type="match status" value="1"/>
</dbReference>
<dbReference type="CDD" id="cd00056">
    <property type="entry name" value="ENDO3c"/>
    <property type="match status" value="1"/>
</dbReference>
<dbReference type="InterPro" id="IPR023170">
    <property type="entry name" value="HhH_base_excis_C"/>
</dbReference>
<feature type="domain" description="HhH-GPD" evidence="10">
    <location>
        <begin position="709"/>
        <end position="866"/>
    </location>
</feature>
<keyword evidence="3 8" id="KW-0378">Hydrolase</keyword>
<dbReference type="GO" id="GO:0006289">
    <property type="term" value="P:nucleotide-excision repair"/>
    <property type="evidence" value="ECO:0007669"/>
    <property type="project" value="TreeGrafter"/>
</dbReference>
<evidence type="ECO:0000256" key="5">
    <source>
        <dbReference type="ARBA" id="ARBA00023239"/>
    </source>
</evidence>
<dbReference type="InterPro" id="IPR011257">
    <property type="entry name" value="DNA_glycosylase"/>
</dbReference>
<dbReference type="Gene3D" id="3.50.50.60">
    <property type="entry name" value="FAD/NAD(P)-binding domain"/>
    <property type="match status" value="1"/>
</dbReference>
<dbReference type="EMBL" id="JAGHQL010000134">
    <property type="protein sequence ID" value="KAH0537688.1"/>
    <property type="molecule type" value="Genomic_DNA"/>
</dbReference>
<dbReference type="OrthoDB" id="5046242at2759"/>
<evidence type="ECO:0000256" key="3">
    <source>
        <dbReference type="ARBA" id="ARBA00022801"/>
    </source>
</evidence>
<dbReference type="InterPro" id="IPR036188">
    <property type="entry name" value="FAD/NAD-bd_sf"/>
</dbReference>
<dbReference type="GO" id="GO:0006285">
    <property type="term" value="P:base-excision repair, AP site formation"/>
    <property type="evidence" value="ECO:0007669"/>
    <property type="project" value="UniProtKB-UniRule"/>
</dbReference>
<dbReference type="InterPro" id="IPR030841">
    <property type="entry name" value="NTH1"/>
</dbReference>
<comment type="caution">
    <text evidence="8">Lacks conserved residue(s) required for the propagation of feature annotation.</text>
</comment>
<dbReference type="GO" id="GO:0003677">
    <property type="term" value="F:DNA binding"/>
    <property type="evidence" value="ECO:0007669"/>
    <property type="project" value="UniProtKB-UniRule"/>
</dbReference>
<keyword evidence="4 8" id="KW-0234">DNA repair</keyword>
<dbReference type="EC" id="4.2.99.18" evidence="8"/>
<gene>
    <name evidence="8" type="primary">NTH1</name>
    <name evidence="11" type="ORF">FGG08_005553</name>
</gene>
<dbReference type="EC" id="3.2.2.-" evidence="8"/>
<dbReference type="Gene3D" id="1.10.1670.10">
    <property type="entry name" value="Helix-hairpin-Helix base-excision DNA repair enzymes (C-terminal)"/>
    <property type="match status" value="1"/>
</dbReference>
<feature type="region of interest" description="Disordered" evidence="9">
    <location>
        <begin position="563"/>
        <end position="660"/>
    </location>
</feature>
<evidence type="ECO:0000313" key="11">
    <source>
        <dbReference type="EMBL" id="KAH0537688.1"/>
    </source>
</evidence>
<dbReference type="GO" id="GO:0005739">
    <property type="term" value="C:mitochondrion"/>
    <property type="evidence" value="ECO:0007669"/>
    <property type="project" value="UniProtKB-SubCell"/>
</dbReference>
<dbReference type="GO" id="GO:0016491">
    <property type="term" value="F:oxidoreductase activity"/>
    <property type="evidence" value="ECO:0007669"/>
    <property type="project" value="InterPro"/>
</dbReference>
<keyword evidence="8" id="KW-0496">Mitochondrion</keyword>
<comment type="subcellular location">
    <subcellularLocation>
        <location evidence="8">Nucleus</location>
    </subcellularLocation>
    <subcellularLocation>
        <location evidence="8">Mitochondrion</location>
    </subcellularLocation>
</comment>
<dbReference type="PROSITE" id="PS01155">
    <property type="entry name" value="ENDONUCLEASE_III_2"/>
    <property type="match status" value="1"/>
</dbReference>
<dbReference type="InterPro" id="IPR002937">
    <property type="entry name" value="Amino_oxidase"/>
</dbReference>
<dbReference type="PANTHER" id="PTHR43286">
    <property type="entry name" value="ENDONUCLEASE III-LIKE PROTEIN 1"/>
    <property type="match status" value="1"/>
</dbReference>
<evidence type="ECO:0000259" key="10">
    <source>
        <dbReference type="SMART" id="SM00478"/>
    </source>
</evidence>
<dbReference type="SUPFAM" id="SSF54373">
    <property type="entry name" value="FAD-linked reductases, C-terminal domain"/>
    <property type="match status" value="1"/>
</dbReference>
<evidence type="ECO:0000256" key="1">
    <source>
        <dbReference type="ARBA" id="ARBA00008343"/>
    </source>
</evidence>
<evidence type="ECO:0000256" key="4">
    <source>
        <dbReference type="ARBA" id="ARBA00023204"/>
    </source>
</evidence>
<feature type="region of interest" description="Disordered" evidence="9">
    <location>
        <begin position="902"/>
        <end position="941"/>
    </location>
</feature>
<comment type="similarity">
    <text evidence="1 8">Belongs to the Nth/MutY family.</text>
</comment>
<dbReference type="SUPFAM" id="SSF51905">
    <property type="entry name" value="FAD/NAD(P)-binding domain"/>
    <property type="match status" value="1"/>
</dbReference>
<reference evidence="11" key="1">
    <citation type="submission" date="2021-03" db="EMBL/GenBank/DDBJ databases">
        <title>Comparative genomics and phylogenomic investigation of the class Geoglossomycetes provide insights into ecological specialization and systematics.</title>
        <authorList>
            <person name="Melie T."/>
            <person name="Pirro S."/>
            <person name="Miller A.N."/>
            <person name="Quandt A."/>
        </authorList>
    </citation>
    <scope>NUCLEOTIDE SEQUENCE</scope>
    <source>
        <strain evidence="11">GBOQ0MN5Z8</strain>
    </source>
</reference>
<dbReference type="GO" id="GO:0005634">
    <property type="term" value="C:nucleus"/>
    <property type="evidence" value="ECO:0007669"/>
    <property type="project" value="UniProtKB-SubCell"/>
</dbReference>
<dbReference type="Pfam" id="PF00730">
    <property type="entry name" value="HhH-GPD"/>
    <property type="match status" value="1"/>
</dbReference>
<dbReference type="GO" id="GO:0140078">
    <property type="term" value="F:class I DNA-(apurinic or apyrimidinic site) endonuclease activity"/>
    <property type="evidence" value="ECO:0007669"/>
    <property type="project" value="UniProtKB-EC"/>
</dbReference>
<evidence type="ECO:0000256" key="7">
    <source>
        <dbReference type="ARBA" id="ARBA00044632"/>
    </source>
</evidence>
<proteinExistence type="inferred from homology"/>
<dbReference type="HAMAP" id="MF_03183">
    <property type="entry name" value="Endonuclease_III_Nth"/>
    <property type="match status" value="1"/>
</dbReference>
<evidence type="ECO:0000313" key="12">
    <source>
        <dbReference type="Proteomes" id="UP000698800"/>
    </source>
</evidence>
<organism evidence="11 12">
    <name type="scientific">Glutinoglossum americanum</name>
    <dbReference type="NCBI Taxonomy" id="1670608"/>
    <lineage>
        <taxon>Eukaryota</taxon>
        <taxon>Fungi</taxon>
        <taxon>Dikarya</taxon>
        <taxon>Ascomycota</taxon>
        <taxon>Pezizomycotina</taxon>
        <taxon>Geoglossomycetes</taxon>
        <taxon>Geoglossales</taxon>
        <taxon>Geoglossaceae</taxon>
        <taxon>Glutinoglossum</taxon>
    </lineage>
</organism>
<keyword evidence="8" id="KW-0539">Nucleus</keyword>
<dbReference type="Gene3D" id="3.90.660.10">
    <property type="match status" value="1"/>
</dbReference>
<dbReference type="Gene3D" id="1.10.340.30">
    <property type="entry name" value="Hypothetical protein, domain 2"/>
    <property type="match status" value="1"/>
</dbReference>
<keyword evidence="5 8" id="KW-0456">Lyase</keyword>
<dbReference type="Pfam" id="PF01593">
    <property type="entry name" value="Amino_oxidase"/>
    <property type="match status" value="1"/>
</dbReference>
<name>A0A9P8I597_9PEZI</name>
<evidence type="ECO:0000256" key="8">
    <source>
        <dbReference type="HAMAP-Rule" id="MF_03183"/>
    </source>
</evidence>
<dbReference type="SMART" id="SM00478">
    <property type="entry name" value="ENDO3c"/>
    <property type="match status" value="1"/>
</dbReference>
<comment type="caution">
    <text evidence="11">The sequence shown here is derived from an EMBL/GenBank/DDBJ whole genome shotgun (WGS) entry which is preliminary data.</text>
</comment>